<dbReference type="GO" id="GO:0005737">
    <property type="term" value="C:cytoplasm"/>
    <property type="evidence" value="ECO:0007669"/>
    <property type="project" value="TreeGrafter"/>
</dbReference>
<accession>A0A812P4Q2</accession>
<evidence type="ECO:0000259" key="2">
    <source>
        <dbReference type="PROSITE" id="PS50072"/>
    </source>
</evidence>
<evidence type="ECO:0000313" key="4">
    <source>
        <dbReference type="Proteomes" id="UP000604046"/>
    </source>
</evidence>
<dbReference type="AlphaFoldDB" id="A0A812P4Q2"/>
<feature type="signal peptide" evidence="1">
    <location>
        <begin position="1"/>
        <end position="20"/>
    </location>
</feature>
<gene>
    <name evidence="3" type="primary">cpr2</name>
    <name evidence="3" type="ORF">SNAT2548_LOCUS17209</name>
</gene>
<comment type="caution">
    <text evidence="3">The sequence shown here is derived from an EMBL/GenBank/DDBJ whole genome shotgun (WGS) entry which is preliminary data.</text>
</comment>
<reference evidence="3" key="1">
    <citation type="submission" date="2021-02" db="EMBL/GenBank/DDBJ databases">
        <authorList>
            <person name="Dougan E. K."/>
            <person name="Rhodes N."/>
            <person name="Thang M."/>
            <person name="Chan C."/>
        </authorList>
    </citation>
    <scope>NUCLEOTIDE SEQUENCE</scope>
</reference>
<dbReference type="GO" id="GO:0016018">
    <property type="term" value="F:cyclosporin A binding"/>
    <property type="evidence" value="ECO:0007669"/>
    <property type="project" value="TreeGrafter"/>
</dbReference>
<dbReference type="InterPro" id="IPR002130">
    <property type="entry name" value="Cyclophilin-type_PPIase_dom"/>
</dbReference>
<organism evidence="3 4">
    <name type="scientific">Symbiodinium natans</name>
    <dbReference type="NCBI Taxonomy" id="878477"/>
    <lineage>
        <taxon>Eukaryota</taxon>
        <taxon>Sar</taxon>
        <taxon>Alveolata</taxon>
        <taxon>Dinophyceae</taxon>
        <taxon>Suessiales</taxon>
        <taxon>Symbiodiniaceae</taxon>
        <taxon>Symbiodinium</taxon>
    </lineage>
</organism>
<keyword evidence="1" id="KW-0732">Signal</keyword>
<feature type="domain" description="PPIase cyclophilin-type" evidence="2">
    <location>
        <begin position="36"/>
        <end position="88"/>
    </location>
</feature>
<dbReference type="SUPFAM" id="SSF50891">
    <property type="entry name" value="Cyclophilin-like"/>
    <property type="match status" value="1"/>
</dbReference>
<dbReference type="EMBL" id="CAJNDS010002103">
    <property type="protein sequence ID" value="CAE7328754.1"/>
    <property type="molecule type" value="Genomic_DNA"/>
</dbReference>
<proteinExistence type="predicted"/>
<dbReference type="Pfam" id="PF00160">
    <property type="entry name" value="Pro_isomerase"/>
    <property type="match status" value="1"/>
</dbReference>
<dbReference type="OrthoDB" id="193499at2759"/>
<dbReference type="GO" id="GO:0003755">
    <property type="term" value="F:peptidyl-prolyl cis-trans isomerase activity"/>
    <property type="evidence" value="ECO:0007669"/>
    <property type="project" value="InterPro"/>
</dbReference>
<name>A0A812P4Q2_9DINO</name>
<sequence length="118" mass="12800">MTALFRLAALWAFVVTWCAAEEGEDVKGPMITNKVYFDVSIGGKQTGRIVIGLYGKKVPKTVENFRALCTGEKGFGYKGSKFHRVIKGQPRFLWAGGLGLASCSSQGFENLAPAGKHE</sequence>
<dbReference type="GO" id="GO:0006457">
    <property type="term" value="P:protein folding"/>
    <property type="evidence" value="ECO:0007669"/>
    <property type="project" value="TreeGrafter"/>
</dbReference>
<evidence type="ECO:0000256" key="1">
    <source>
        <dbReference type="SAM" id="SignalP"/>
    </source>
</evidence>
<dbReference type="PROSITE" id="PS50072">
    <property type="entry name" value="CSA_PPIASE_2"/>
    <property type="match status" value="1"/>
</dbReference>
<protein>
    <submittedName>
        <fullName evidence="3">Cpr2 protein</fullName>
    </submittedName>
</protein>
<evidence type="ECO:0000313" key="3">
    <source>
        <dbReference type="EMBL" id="CAE7328754.1"/>
    </source>
</evidence>
<feature type="chain" id="PRO_5032718105" evidence="1">
    <location>
        <begin position="21"/>
        <end position="118"/>
    </location>
</feature>
<dbReference type="InterPro" id="IPR029000">
    <property type="entry name" value="Cyclophilin-like_dom_sf"/>
</dbReference>
<keyword evidence="4" id="KW-1185">Reference proteome</keyword>
<dbReference type="Proteomes" id="UP000604046">
    <property type="component" value="Unassembled WGS sequence"/>
</dbReference>
<dbReference type="PANTHER" id="PTHR11071:SF561">
    <property type="entry name" value="PEPTIDYL-PROLYL CIS-TRANS ISOMERASE D-RELATED"/>
    <property type="match status" value="1"/>
</dbReference>
<dbReference type="Gene3D" id="2.40.100.10">
    <property type="entry name" value="Cyclophilin-like"/>
    <property type="match status" value="1"/>
</dbReference>
<dbReference type="PANTHER" id="PTHR11071">
    <property type="entry name" value="PEPTIDYL-PROLYL CIS-TRANS ISOMERASE"/>
    <property type="match status" value="1"/>
</dbReference>